<organism evidence="9 10">
    <name type="scientific">Romboutsia ilealis</name>
    <dbReference type="NCBI Taxonomy" id="1115758"/>
    <lineage>
        <taxon>Bacteria</taxon>
        <taxon>Bacillati</taxon>
        <taxon>Bacillota</taxon>
        <taxon>Clostridia</taxon>
        <taxon>Peptostreptococcales</taxon>
        <taxon>Peptostreptococcaceae</taxon>
        <taxon>Romboutsia</taxon>
    </lineage>
</organism>
<feature type="binding site" evidence="6">
    <location>
        <position position="216"/>
    </location>
    <ligand>
        <name>substrate</name>
    </ligand>
</feature>
<dbReference type="SUPFAM" id="SSF103642">
    <property type="entry name" value="Sec-C motif"/>
    <property type="match status" value="1"/>
</dbReference>
<keyword evidence="2 6" id="KW-0031">Aminopeptidase</keyword>
<dbReference type="InterPro" id="IPR004027">
    <property type="entry name" value="SEC_C_motif"/>
</dbReference>
<dbReference type="KEGG" id="ril:CRIB_1003"/>
<evidence type="ECO:0000256" key="7">
    <source>
        <dbReference type="RuleBase" id="RU003653"/>
    </source>
</evidence>
<dbReference type="PANTHER" id="PTHR43330:SF8">
    <property type="entry name" value="METHIONINE AMINOPEPTIDASE 1D, MITOCHONDRIAL"/>
    <property type="match status" value="1"/>
</dbReference>
<dbReference type="Pfam" id="PF02810">
    <property type="entry name" value="SEC-C"/>
    <property type="match status" value="1"/>
</dbReference>
<dbReference type="PANTHER" id="PTHR43330">
    <property type="entry name" value="METHIONINE AMINOPEPTIDASE"/>
    <property type="match status" value="1"/>
</dbReference>
<feature type="binding site" evidence="6">
    <location>
        <position position="209"/>
    </location>
    <ligand>
        <name>a divalent metal cation</name>
        <dbReference type="ChEBI" id="CHEBI:60240"/>
        <label>2</label>
        <note>catalytic</note>
    </ligand>
</feature>
<dbReference type="Gene3D" id="3.90.230.10">
    <property type="entry name" value="Creatinase/methionine aminopeptidase superfamily"/>
    <property type="match status" value="1"/>
</dbReference>
<dbReference type="HAMAP" id="MF_01974">
    <property type="entry name" value="MetAP_1"/>
    <property type="match status" value="1"/>
</dbReference>
<comment type="cofactor">
    <cofactor evidence="6">
        <name>Co(2+)</name>
        <dbReference type="ChEBI" id="CHEBI:48828"/>
    </cofactor>
    <cofactor evidence="6">
        <name>Zn(2+)</name>
        <dbReference type="ChEBI" id="CHEBI:29105"/>
    </cofactor>
    <cofactor evidence="6">
        <name>Mn(2+)</name>
        <dbReference type="ChEBI" id="CHEBI:29035"/>
    </cofactor>
    <cofactor evidence="6">
        <name>Fe(2+)</name>
        <dbReference type="ChEBI" id="CHEBI:29033"/>
    </cofactor>
    <text evidence="6">Binds 2 divalent metal cations per subunit. Has a high-affinity and a low affinity metal-binding site. The true nature of the physiological cofactor is under debate. The enzyme is active with cobalt, zinc, manganese or divalent iron ions. Most likely, methionine aminopeptidases function as mononuclear Fe(2+)-metalloproteases under physiological conditions, and the catalytically relevant metal-binding site has been assigned to the histidine-containing high-affinity site.</text>
</comment>
<gene>
    <name evidence="6" type="primary">map</name>
    <name evidence="9" type="ORF">CRIB_1003</name>
</gene>
<comment type="subunit">
    <text evidence="6">Monomer.</text>
</comment>
<evidence type="ECO:0000256" key="1">
    <source>
        <dbReference type="ARBA" id="ARBA00002521"/>
    </source>
</evidence>
<comment type="function">
    <text evidence="1 6">Removes the N-terminal methionine from nascent proteins. The N-terminal methionine is often cleaved when the second residue in the primary sequence is small and uncharged (Met-Ala-, Cys, Gly, Pro, Ser, Thr, or Val). Requires deformylation of the N(alpha)-formylated initiator methionine before it can be hydrolyzed.</text>
</comment>
<comment type="catalytic activity">
    <reaction evidence="6 7">
        <text>Release of N-terminal amino acids, preferentially methionine, from peptides and arylamides.</text>
        <dbReference type="EC" id="3.4.11.18"/>
    </reaction>
</comment>
<dbReference type="RefSeq" id="WP_180703442.1">
    <property type="nucleotide sequence ID" value="NZ_CAONDH010000007.1"/>
</dbReference>
<feature type="binding site" evidence="6">
    <location>
        <position position="273"/>
    </location>
    <ligand>
        <name>a divalent metal cation</name>
        <dbReference type="ChEBI" id="CHEBI:60240"/>
        <label>1</label>
    </ligand>
</feature>
<dbReference type="SUPFAM" id="SSF55920">
    <property type="entry name" value="Creatinase/aminopeptidase"/>
    <property type="match status" value="1"/>
</dbReference>
<keyword evidence="4 6" id="KW-0479">Metal-binding</keyword>
<dbReference type="PRINTS" id="PR00599">
    <property type="entry name" value="MAPEPTIDASE"/>
</dbReference>
<feature type="binding site" evidence="6">
    <location>
        <position position="241"/>
    </location>
    <ligand>
        <name>a divalent metal cation</name>
        <dbReference type="ChEBI" id="CHEBI:60240"/>
        <label>2</label>
        <note>catalytic</note>
    </ligand>
</feature>
<name>A0A1V1I2V6_9FIRM</name>
<dbReference type="InterPro" id="IPR002467">
    <property type="entry name" value="Pept_M24A_MAP1"/>
</dbReference>
<evidence type="ECO:0000313" key="10">
    <source>
        <dbReference type="Proteomes" id="UP000245622"/>
    </source>
</evidence>
<dbReference type="GO" id="GO:0070006">
    <property type="term" value="F:metalloaminopeptidase activity"/>
    <property type="evidence" value="ECO:0007669"/>
    <property type="project" value="UniProtKB-UniRule"/>
</dbReference>
<dbReference type="InterPro" id="IPR001714">
    <property type="entry name" value="Pept_M24_MAP"/>
</dbReference>
<reference evidence="9 10" key="1">
    <citation type="submission" date="2014-04" db="EMBL/GenBank/DDBJ databases">
        <authorList>
            <person name="Hornung B.V."/>
        </authorList>
    </citation>
    <scope>NUCLEOTIDE SEQUENCE [LARGE SCALE GENOMIC DNA]</scope>
    <source>
        <strain evidence="9 10">CRIB</strain>
    </source>
</reference>
<dbReference type="Gene3D" id="3.10.450.50">
    <property type="match status" value="1"/>
</dbReference>
<keyword evidence="10" id="KW-1185">Reference proteome</keyword>
<evidence type="ECO:0000256" key="4">
    <source>
        <dbReference type="ARBA" id="ARBA00022723"/>
    </source>
</evidence>
<feature type="binding site" evidence="6">
    <location>
        <position position="146"/>
    </location>
    <ligand>
        <name>a divalent metal cation</name>
        <dbReference type="ChEBI" id="CHEBI:60240"/>
        <label>2</label>
        <note>catalytic</note>
    </ligand>
</feature>
<feature type="binding site" evidence="6">
    <location>
        <position position="117"/>
    </location>
    <ligand>
        <name>substrate</name>
    </ligand>
</feature>
<proteinExistence type="inferred from homology"/>
<dbReference type="CDD" id="cd01086">
    <property type="entry name" value="MetAP1"/>
    <property type="match status" value="1"/>
</dbReference>
<dbReference type="AlphaFoldDB" id="A0A1V1I2V6"/>
<evidence type="ECO:0000313" key="9">
    <source>
        <dbReference type="EMBL" id="CED93754.1"/>
    </source>
</evidence>
<dbReference type="InterPro" id="IPR000994">
    <property type="entry name" value="Pept_M24"/>
</dbReference>
<protein>
    <recommendedName>
        <fullName evidence="6 7">Methionine aminopeptidase</fullName>
        <shortName evidence="6">MAP</shortName>
        <shortName evidence="6">MetAP</shortName>
        <ecNumber evidence="6 7">3.4.11.18</ecNumber>
    </recommendedName>
    <alternativeName>
        <fullName evidence="6">Peptidase M</fullName>
    </alternativeName>
</protein>
<evidence type="ECO:0000256" key="5">
    <source>
        <dbReference type="ARBA" id="ARBA00022801"/>
    </source>
</evidence>
<dbReference type="Pfam" id="PF00557">
    <property type="entry name" value="Peptidase_M24"/>
    <property type="match status" value="1"/>
</dbReference>
<dbReference type="NCBIfam" id="NF008970">
    <property type="entry name" value="PRK12318.1"/>
    <property type="match status" value="1"/>
</dbReference>
<dbReference type="GeneID" id="82205180"/>
<dbReference type="NCBIfam" id="TIGR00500">
    <property type="entry name" value="met_pdase_I"/>
    <property type="match status" value="1"/>
</dbReference>
<accession>A0A1V1I2V6</accession>
<feature type="binding site" evidence="6">
    <location>
        <position position="273"/>
    </location>
    <ligand>
        <name>a divalent metal cation</name>
        <dbReference type="ChEBI" id="CHEBI:60240"/>
        <label>2</label>
        <note>catalytic</note>
    </ligand>
</feature>
<keyword evidence="5 6" id="KW-0378">Hydrolase</keyword>
<evidence type="ECO:0000256" key="2">
    <source>
        <dbReference type="ARBA" id="ARBA00022438"/>
    </source>
</evidence>
<feature type="binding site" evidence="6">
    <location>
        <position position="135"/>
    </location>
    <ligand>
        <name>a divalent metal cation</name>
        <dbReference type="ChEBI" id="CHEBI:60240"/>
        <label>1</label>
    </ligand>
</feature>
<dbReference type="EMBL" id="LN555523">
    <property type="protein sequence ID" value="CED93754.1"/>
    <property type="molecule type" value="Genomic_DNA"/>
</dbReference>
<dbReference type="EC" id="3.4.11.18" evidence="6 7"/>
<dbReference type="Proteomes" id="UP000245622">
    <property type="component" value="Chromosome 1"/>
</dbReference>
<comment type="similarity">
    <text evidence="6">Belongs to the peptidase M24A family. Methionine aminopeptidase type 1 subfamily.</text>
</comment>
<dbReference type="GO" id="GO:0046872">
    <property type="term" value="F:metal ion binding"/>
    <property type="evidence" value="ECO:0007669"/>
    <property type="project" value="UniProtKB-UniRule"/>
</dbReference>
<keyword evidence="3 6" id="KW-0645">Protease</keyword>
<feature type="binding site" evidence="6">
    <location>
        <position position="146"/>
    </location>
    <ligand>
        <name>a divalent metal cation</name>
        <dbReference type="ChEBI" id="CHEBI:60240"/>
        <label>1</label>
    </ligand>
</feature>
<dbReference type="GO" id="GO:0004239">
    <property type="term" value="F:initiator methionyl aminopeptidase activity"/>
    <property type="evidence" value="ECO:0007669"/>
    <property type="project" value="UniProtKB-UniRule"/>
</dbReference>
<evidence type="ECO:0000256" key="3">
    <source>
        <dbReference type="ARBA" id="ARBA00022670"/>
    </source>
</evidence>
<dbReference type="GO" id="GO:0006508">
    <property type="term" value="P:proteolysis"/>
    <property type="evidence" value="ECO:0007669"/>
    <property type="project" value="UniProtKB-KW"/>
</dbReference>
<dbReference type="InterPro" id="IPR036005">
    <property type="entry name" value="Creatinase/aminopeptidase-like"/>
</dbReference>
<dbReference type="PROSITE" id="PS00680">
    <property type="entry name" value="MAP_1"/>
    <property type="match status" value="1"/>
</dbReference>
<evidence type="ECO:0000259" key="8">
    <source>
        <dbReference type="Pfam" id="PF00557"/>
    </source>
</evidence>
<evidence type="ECO:0000256" key="6">
    <source>
        <dbReference type="HAMAP-Rule" id="MF_01974"/>
    </source>
</evidence>
<feature type="domain" description="Peptidase M24" evidence="8">
    <location>
        <begin position="51"/>
        <end position="280"/>
    </location>
</feature>
<sequence>MKINRNDECWCNSGLKYKKCHMEFDEKLKSLKERGFEVPSHNIIKTKDQIEKIKESAKINNAVLDLVAENIKAGMTTEEIDKLVHDFTISQGAIPAPLGYHDFPKSVCTSINDEICHGIPSPERVLKDGDIINVDVSTIYNGYYSDASRMFMIGNVSEEAKRLVEVTKECLYKGIEAVKPWGHLGDIGAAIEAHAKANGYSVVEEFGGHGIGLEFHEEPFVYHYKGAKGMVLVPGMIFTIEPMINQGDADLYIDADNGWTSYTDDGKLSAQWEHMILVTEDGVEILSK</sequence>